<dbReference type="AlphaFoldDB" id="A0A226CYB6"/>
<feature type="transmembrane region" description="Helical" evidence="2">
    <location>
        <begin position="6"/>
        <end position="29"/>
    </location>
</feature>
<accession>A0A226CYB6</accession>
<dbReference type="Proteomes" id="UP000198287">
    <property type="component" value="Unassembled WGS sequence"/>
</dbReference>
<sequence>MDSLFYIFMTILVIFATVIFCLSFIRYWLLGREEAAFRDDDFLDVETVGGIVVFPPKEESFSSCGDKSQTSERRSSDKRSPMFSRNSLNSRGKYDYYGSSTNISSQSDHHLGVYQDGDDKLFSFPSTKAGLSSGEGNLLPKTRHSFRYKVKLPGGEGSQGSDVVGVGGQGNKKRRSLPEILLHFAQRRPSRKNSERERALGGKGSEIIIHVEDFDDCNCYGEGDEGGGSGGGVGLKGSLGLPVCDETQAEVVEIKPICRTGSNSEFMKRAGFFGSTIPIPPRTPDHTPDPTNTTTKRLLAFPSSGFLDKEHVGDGRDETFTTSFEIIFLLILLVGVLLLLCSCIQSSCSSRRKRAARGGGGGGADPCRDPCGPCQPSGTVTTFQKSVTMRSTAYGGSFSPRGGGCV</sequence>
<keyword evidence="2" id="KW-0472">Membrane</keyword>
<evidence type="ECO:0000313" key="4">
    <source>
        <dbReference type="Proteomes" id="UP000198287"/>
    </source>
</evidence>
<reference evidence="3 4" key="1">
    <citation type="submission" date="2015-12" db="EMBL/GenBank/DDBJ databases">
        <title>The genome of Folsomia candida.</title>
        <authorList>
            <person name="Faddeeva A."/>
            <person name="Derks M.F."/>
            <person name="Anvar Y."/>
            <person name="Smit S."/>
            <person name="Van Straalen N."/>
            <person name="Roelofs D."/>
        </authorList>
    </citation>
    <scope>NUCLEOTIDE SEQUENCE [LARGE SCALE GENOMIC DNA]</scope>
    <source>
        <strain evidence="3 4">VU population</strain>
        <tissue evidence="3">Whole body</tissue>
    </source>
</reference>
<organism evidence="3 4">
    <name type="scientific">Folsomia candida</name>
    <name type="common">Springtail</name>
    <dbReference type="NCBI Taxonomy" id="158441"/>
    <lineage>
        <taxon>Eukaryota</taxon>
        <taxon>Metazoa</taxon>
        <taxon>Ecdysozoa</taxon>
        <taxon>Arthropoda</taxon>
        <taxon>Hexapoda</taxon>
        <taxon>Collembola</taxon>
        <taxon>Entomobryomorpha</taxon>
        <taxon>Isotomoidea</taxon>
        <taxon>Isotomidae</taxon>
        <taxon>Proisotominae</taxon>
        <taxon>Folsomia</taxon>
    </lineage>
</organism>
<protein>
    <submittedName>
        <fullName evidence="3">Uncharacterized protein</fullName>
    </submittedName>
</protein>
<name>A0A226CYB6_FOLCA</name>
<gene>
    <name evidence="3" type="ORF">Fcan01_27297</name>
</gene>
<evidence type="ECO:0000256" key="2">
    <source>
        <dbReference type="SAM" id="Phobius"/>
    </source>
</evidence>
<keyword evidence="2" id="KW-1133">Transmembrane helix</keyword>
<comment type="caution">
    <text evidence="3">The sequence shown here is derived from an EMBL/GenBank/DDBJ whole genome shotgun (WGS) entry which is preliminary data.</text>
</comment>
<evidence type="ECO:0000256" key="1">
    <source>
        <dbReference type="SAM" id="MobiDB-lite"/>
    </source>
</evidence>
<feature type="region of interest" description="Disordered" evidence="1">
    <location>
        <begin position="58"/>
        <end position="91"/>
    </location>
</feature>
<feature type="compositionally biased region" description="Basic and acidic residues" evidence="1">
    <location>
        <begin position="69"/>
        <end position="80"/>
    </location>
</feature>
<keyword evidence="4" id="KW-1185">Reference proteome</keyword>
<evidence type="ECO:0000313" key="3">
    <source>
        <dbReference type="EMBL" id="OXA37979.1"/>
    </source>
</evidence>
<dbReference type="EMBL" id="LNIX01000050">
    <property type="protein sequence ID" value="OXA37979.1"/>
    <property type="molecule type" value="Genomic_DNA"/>
</dbReference>
<keyword evidence="2" id="KW-0812">Transmembrane</keyword>
<feature type="region of interest" description="Disordered" evidence="1">
    <location>
        <begin position="152"/>
        <end position="172"/>
    </location>
</feature>
<feature type="transmembrane region" description="Helical" evidence="2">
    <location>
        <begin position="326"/>
        <end position="347"/>
    </location>
</feature>
<proteinExistence type="predicted"/>